<reference evidence="2 3" key="1">
    <citation type="submission" date="2019-05" db="EMBL/GenBank/DDBJ databases">
        <title>Emergence of the Ug99 lineage of the wheat stem rust pathogen through somatic hybridization.</title>
        <authorList>
            <person name="Li F."/>
            <person name="Upadhyaya N.M."/>
            <person name="Sperschneider J."/>
            <person name="Matny O."/>
            <person name="Nguyen-Phuc H."/>
            <person name="Mago R."/>
            <person name="Raley C."/>
            <person name="Miller M.E."/>
            <person name="Silverstein K.A.T."/>
            <person name="Henningsen E."/>
            <person name="Hirsch C.D."/>
            <person name="Visser B."/>
            <person name="Pretorius Z.A."/>
            <person name="Steffenson B.J."/>
            <person name="Schwessinger B."/>
            <person name="Dodds P.N."/>
            <person name="Figueroa M."/>
        </authorList>
    </citation>
    <scope>NUCLEOTIDE SEQUENCE [LARGE SCALE GENOMIC DNA]</scope>
    <source>
        <strain evidence="2">21-0</strain>
    </source>
</reference>
<feature type="compositionally biased region" description="Polar residues" evidence="1">
    <location>
        <begin position="153"/>
        <end position="165"/>
    </location>
</feature>
<organism evidence="2 3">
    <name type="scientific">Puccinia graminis f. sp. tritici</name>
    <dbReference type="NCBI Taxonomy" id="56615"/>
    <lineage>
        <taxon>Eukaryota</taxon>
        <taxon>Fungi</taxon>
        <taxon>Dikarya</taxon>
        <taxon>Basidiomycota</taxon>
        <taxon>Pucciniomycotina</taxon>
        <taxon>Pucciniomycetes</taxon>
        <taxon>Pucciniales</taxon>
        <taxon>Pucciniaceae</taxon>
        <taxon>Puccinia</taxon>
    </lineage>
</organism>
<comment type="caution">
    <text evidence="2">The sequence shown here is derived from an EMBL/GenBank/DDBJ whole genome shotgun (WGS) entry which is preliminary data.</text>
</comment>
<sequence>MAVKESDDYIEREGKYHCKSCPLARGTVDWRKHCQTASHKRNYERHISLRLARPAAARDRERAQSVDYRDPVDDSGNTRAEEEAEDEAHANRVWDAIEGVGVLNENDGSPVNPWSIEDDLDRMEALNALRETDPPGGRAHGVNWVEIINRASSGQATDSVETAQQQEEKKGLPTINHNLITFD</sequence>
<dbReference type="Proteomes" id="UP000324748">
    <property type="component" value="Unassembled WGS sequence"/>
</dbReference>
<feature type="region of interest" description="Disordered" evidence="1">
    <location>
        <begin position="153"/>
        <end position="175"/>
    </location>
</feature>
<evidence type="ECO:0000313" key="3">
    <source>
        <dbReference type="Proteomes" id="UP000324748"/>
    </source>
</evidence>
<feature type="compositionally biased region" description="Basic and acidic residues" evidence="1">
    <location>
        <begin position="56"/>
        <end position="72"/>
    </location>
</feature>
<evidence type="ECO:0000313" key="2">
    <source>
        <dbReference type="EMBL" id="KAA1073518.1"/>
    </source>
</evidence>
<accession>A0A5B0MBY7</accession>
<proteinExistence type="predicted"/>
<feature type="region of interest" description="Disordered" evidence="1">
    <location>
        <begin position="54"/>
        <end position="88"/>
    </location>
</feature>
<evidence type="ECO:0008006" key="4">
    <source>
        <dbReference type="Google" id="ProtNLM"/>
    </source>
</evidence>
<keyword evidence="3" id="KW-1185">Reference proteome</keyword>
<protein>
    <recommendedName>
        <fullName evidence="4">U1-type domain-containing protein</fullName>
    </recommendedName>
</protein>
<gene>
    <name evidence="2" type="ORF">PGT21_014387</name>
</gene>
<evidence type="ECO:0000256" key="1">
    <source>
        <dbReference type="SAM" id="MobiDB-lite"/>
    </source>
</evidence>
<name>A0A5B0MBY7_PUCGR</name>
<dbReference type="AlphaFoldDB" id="A0A5B0MBY7"/>
<dbReference type="EMBL" id="VSWC01000158">
    <property type="protein sequence ID" value="KAA1073518.1"/>
    <property type="molecule type" value="Genomic_DNA"/>
</dbReference>